<keyword evidence="1" id="KW-0812">Transmembrane</keyword>
<comment type="caution">
    <text evidence="2">The sequence shown here is derived from an EMBL/GenBank/DDBJ whole genome shotgun (WGS) entry which is preliminary data.</text>
</comment>
<feature type="transmembrane region" description="Helical" evidence="1">
    <location>
        <begin position="24"/>
        <end position="44"/>
    </location>
</feature>
<dbReference type="RefSeq" id="WP_378961328.1">
    <property type="nucleotide sequence ID" value="NZ_JBHRXC010000001.1"/>
</dbReference>
<feature type="transmembrane region" description="Helical" evidence="1">
    <location>
        <begin position="50"/>
        <end position="71"/>
    </location>
</feature>
<proteinExistence type="predicted"/>
<protein>
    <submittedName>
        <fullName evidence="2">DUF4133 domain-containing protein</fullName>
    </submittedName>
</protein>
<organism evidence="2 3">
    <name type="scientific">Pedobacter jamesrossensis</name>
    <dbReference type="NCBI Taxonomy" id="1908238"/>
    <lineage>
        <taxon>Bacteria</taxon>
        <taxon>Pseudomonadati</taxon>
        <taxon>Bacteroidota</taxon>
        <taxon>Sphingobacteriia</taxon>
        <taxon>Sphingobacteriales</taxon>
        <taxon>Sphingobacteriaceae</taxon>
        <taxon>Pedobacter</taxon>
    </lineage>
</organism>
<accession>A0ABV8NNZ2</accession>
<evidence type="ECO:0000313" key="3">
    <source>
        <dbReference type="Proteomes" id="UP001595792"/>
    </source>
</evidence>
<keyword evidence="3" id="KW-1185">Reference proteome</keyword>
<reference evidence="3" key="1">
    <citation type="journal article" date="2019" name="Int. J. Syst. Evol. Microbiol.">
        <title>The Global Catalogue of Microorganisms (GCM) 10K type strain sequencing project: providing services to taxonomists for standard genome sequencing and annotation.</title>
        <authorList>
            <consortium name="The Broad Institute Genomics Platform"/>
            <consortium name="The Broad Institute Genome Sequencing Center for Infectious Disease"/>
            <person name="Wu L."/>
            <person name="Ma J."/>
        </authorList>
    </citation>
    <scope>NUCLEOTIDE SEQUENCE [LARGE SCALE GENOMIC DNA]</scope>
    <source>
        <strain evidence="3">CCM 8689</strain>
    </source>
</reference>
<keyword evidence="1" id="KW-1133">Transmembrane helix</keyword>
<gene>
    <name evidence="2" type="ORF">ACFOUY_13395</name>
</gene>
<dbReference type="Pfam" id="PF13571">
    <property type="entry name" value="DUF4133"/>
    <property type="match status" value="1"/>
</dbReference>
<evidence type="ECO:0000313" key="2">
    <source>
        <dbReference type="EMBL" id="MFC4197693.1"/>
    </source>
</evidence>
<sequence>MSSVYQINKGINKPIEFKGLRAQYIAYLAVGLVLLLISFAILYICGLSLFIILPVIFGLGGGLFYTVFRLSHKYGEHGLMKYFAKRQLPRYLKFSSRKAFTSLRKAKP</sequence>
<dbReference type="Proteomes" id="UP001595792">
    <property type="component" value="Unassembled WGS sequence"/>
</dbReference>
<dbReference type="EMBL" id="JBHSBY010000125">
    <property type="protein sequence ID" value="MFC4197693.1"/>
    <property type="molecule type" value="Genomic_DNA"/>
</dbReference>
<evidence type="ECO:0000256" key="1">
    <source>
        <dbReference type="SAM" id="Phobius"/>
    </source>
</evidence>
<name>A0ABV8NNZ2_9SPHI</name>
<keyword evidence="1" id="KW-0472">Membrane</keyword>
<dbReference type="InterPro" id="IPR025407">
    <property type="entry name" value="DUF4133"/>
</dbReference>